<feature type="region of interest" description="Disordered" evidence="1">
    <location>
        <begin position="1"/>
        <end position="28"/>
    </location>
</feature>
<feature type="transmembrane region" description="Helical" evidence="2">
    <location>
        <begin position="309"/>
        <end position="327"/>
    </location>
</feature>
<sequence length="329" mass="37901">PPMYPSVIQQKNQQSSSSSQLPESDMKKIESKSEITFVCIQNDQNDLQKSEDTISSIKEEEKISLSKGNIHILEESTSSETNSKMVFEPVREKSKMSVVFSLLETITGIAPMIYLPANYYQTPTQPQTIKQLERPQQPEVFDQYRFLSGLKPVSGSMSHLKQSELQLYGYLTPKMDQITTYIEKKNQYNTKCNKFNHNRSYCFVGTTFLFALITFILKMFRLTHNATYYNKTLFLSHFIFGAVGITMSAMLYQTNSYNVLIGDPIFERLGNTEIYYDPKKLKRAVFGFVVPIFGFVLHWSSFVEKDGNVGYVFFILLIAETLLQFFGER</sequence>
<dbReference type="EMBL" id="GDID01004324">
    <property type="protein sequence ID" value="JAP92282.1"/>
    <property type="molecule type" value="Transcribed_RNA"/>
</dbReference>
<feature type="transmembrane region" description="Helical" evidence="2">
    <location>
        <begin position="232"/>
        <end position="252"/>
    </location>
</feature>
<keyword evidence="2" id="KW-1133">Transmembrane helix</keyword>
<feature type="transmembrane region" description="Helical" evidence="2">
    <location>
        <begin position="284"/>
        <end position="303"/>
    </location>
</feature>
<feature type="non-terminal residue" evidence="3">
    <location>
        <position position="329"/>
    </location>
</feature>
<keyword evidence="2" id="KW-0812">Transmembrane</keyword>
<dbReference type="GO" id="GO:0016301">
    <property type="term" value="F:kinase activity"/>
    <property type="evidence" value="ECO:0007669"/>
    <property type="project" value="UniProtKB-KW"/>
</dbReference>
<gene>
    <name evidence="3" type="ORF">TPC1_15831</name>
</gene>
<organism evidence="3">
    <name type="scientific">Trepomonas sp. PC1</name>
    <dbReference type="NCBI Taxonomy" id="1076344"/>
    <lineage>
        <taxon>Eukaryota</taxon>
        <taxon>Metamonada</taxon>
        <taxon>Diplomonadida</taxon>
        <taxon>Hexamitidae</taxon>
        <taxon>Hexamitinae</taxon>
        <taxon>Trepomonas</taxon>
    </lineage>
</organism>
<feature type="non-terminal residue" evidence="3">
    <location>
        <position position="1"/>
    </location>
</feature>
<feature type="compositionally biased region" description="Low complexity" evidence="1">
    <location>
        <begin position="9"/>
        <end position="20"/>
    </location>
</feature>
<evidence type="ECO:0000256" key="1">
    <source>
        <dbReference type="SAM" id="MobiDB-lite"/>
    </source>
</evidence>
<protein>
    <submittedName>
        <fullName evidence="3">Kinase, WEE</fullName>
    </submittedName>
</protein>
<proteinExistence type="predicted"/>
<accession>A0A146K5Z0</accession>
<evidence type="ECO:0000256" key="2">
    <source>
        <dbReference type="SAM" id="Phobius"/>
    </source>
</evidence>
<keyword evidence="3" id="KW-0418">Kinase</keyword>
<keyword evidence="2" id="KW-0472">Membrane</keyword>
<keyword evidence="3" id="KW-0808">Transferase</keyword>
<reference evidence="3" key="1">
    <citation type="submission" date="2015-07" db="EMBL/GenBank/DDBJ databases">
        <title>Adaptation to a free-living lifestyle via gene acquisitions in the diplomonad Trepomonas sp. PC1.</title>
        <authorList>
            <person name="Xu F."/>
            <person name="Jerlstrom-Hultqvist J."/>
            <person name="Kolisko M."/>
            <person name="Simpson A.G.B."/>
            <person name="Roger A.J."/>
            <person name="Svard S.G."/>
            <person name="Andersson J.O."/>
        </authorList>
    </citation>
    <scope>NUCLEOTIDE SEQUENCE</scope>
    <source>
        <strain evidence="3">PC1</strain>
    </source>
</reference>
<dbReference type="AlphaFoldDB" id="A0A146K5Z0"/>
<feature type="transmembrane region" description="Helical" evidence="2">
    <location>
        <begin position="201"/>
        <end position="220"/>
    </location>
</feature>
<evidence type="ECO:0000313" key="3">
    <source>
        <dbReference type="EMBL" id="JAP92282.1"/>
    </source>
</evidence>
<name>A0A146K5Z0_9EUKA</name>